<dbReference type="Proteomes" id="UP001516023">
    <property type="component" value="Unassembled WGS sequence"/>
</dbReference>
<accession>A0ABD3QKM1</accession>
<dbReference type="EMBL" id="JABMIG020000029">
    <property type="protein sequence ID" value="KAL3801033.1"/>
    <property type="molecule type" value="Genomic_DNA"/>
</dbReference>
<dbReference type="AlphaFoldDB" id="A0ABD3QKM1"/>
<organism evidence="2 3">
    <name type="scientific">Cyclotella cryptica</name>
    <dbReference type="NCBI Taxonomy" id="29204"/>
    <lineage>
        <taxon>Eukaryota</taxon>
        <taxon>Sar</taxon>
        <taxon>Stramenopiles</taxon>
        <taxon>Ochrophyta</taxon>
        <taxon>Bacillariophyta</taxon>
        <taxon>Coscinodiscophyceae</taxon>
        <taxon>Thalassiosirophycidae</taxon>
        <taxon>Stephanodiscales</taxon>
        <taxon>Stephanodiscaceae</taxon>
        <taxon>Cyclotella</taxon>
    </lineage>
</organism>
<evidence type="ECO:0000256" key="1">
    <source>
        <dbReference type="SAM" id="SignalP"/>
    </source>
</evidence>
<keyword evidence="1" id="KW-0732">Signal</keyword>
<sequence>MRSSLLATALTAFTAEAFSPALDRSVVAGTTLFSTGNGGSIDVSDLGLTIEDLDAPLPNEMFAITSSGRESTSRIPSVNDDGCIWEEGPDTMDVTLSIPGLRGQPPAALSLDITKNTATITAFGMVVWSCILRGNCDPTSVTFSATDGYDMTPLIEISAKKLEKNARWGGFIAQVGEDSIL</sequence>
<gene>
    <name evidence="2" type="ORF">HJC23_002326</name>
</gene>
<evidence type="ECO:0000313" key="3">
    <source>
        <dbReference type="Proteomes" id="UP001516023"/>
    </source>
</evidence>
<reference evidence="2 3" key="1">
    <citation type="journal article" date="2020" name="G3 (Bethesda)">
        <title>Improved Reference Genome for Cyclotella cryptica CCMP332, a Model for Cell Wall Morphogenesis, Salinity Adaptation, and Lipid Production in Diatoms (Bacillariophyta).</title>
        <authorList>
            <person name="Roberts W.R."/>
            <person name="Downey K.M."/>
            <person name="Ruck E.C."/>
            <person name="Traller J.C."/>
            <person name="Alverson A.J."/>
        </authorList>
    </citation>
    <scope>NUCLEOTIDE SEQUENCE [LARGE SCALE GENOMIC DNA]</scope>
    <source>
        <strain evidence="2 3">CCMP332</strain>
    </source>
</reference>
<name>A0ABD3QKM1_9STRA</name>
<protein>
    <submittedName>
        <fullName evidence="2">Uncharacterized protein</fullName>
    </submittedName>
</protein>
<comment type="caution">
    <text evidence="2">The sequence shown here is derived from an EMBL/GenBank/DDBJ whole genome shotgun (WGS) entry which is preliminary data.</text>
</comment>
<feature type="signal peptide" evidence="1">
    <location>
        <begin position="1"/>
        <end position="17"/>
    </location>
</feature>
<keyword evidence="3" id="KW-1185">Reference proteome</keyword>
<feature type="chain" id="PRO_5044781095" evidence="1">
    <location>
        <begin position="18"/>
        <end position="181"/>
    </location>
</feature>
<evidence type="ECO:0000313" key="2">
    <source>
        <dbReference type="EMBL" id="KAL3801033.1"/>
    </source>
</evidence>
<proteinExistence type="predicted"/>